<dbReference type="PANTHER" id="PTHR42736:SF1">
    <property type="entry name" value="PROTEIN-GLUTAMINE GAMMA-GLUTAMYLTRANSFERASE"/>
    <property type="match status" value="1"/>
</dbReference>
<dbReference type="EMBL" id="LT859958">
    <property type="protein sequence ID" value="SMX53313.1"/>
    <property type="molecule type" value="Genomic_DNA"/>
</dbReference>
<accession>A0A1Y6K0Z1</accession>
<dbReference type="PANTHER" id="PTHR42736">
    <property type="entry name" value="PROTEIN-GLUTAMINE GAMMA-GLUTAMYLTRANSFERASE"/>
    <property type="match status" value="1"/>
</dbReference>
<feature type="transmembrane region" description="Helical" evidence="1">
    <location>
        <begin position="175"/>
        <end position="194"/>
    </location>
</feature>
<feature type="transmembrane region" description="Helical" evidence="1">
    <location>
        <begin position="123"/>
        <end position="145"/>
    </location>
</feature>
<feature type="transmembrane region" description="Helical" evidence="1">
    <location>
        <begin position="66"/>
        <end position="85"/>
    </location>
</feature>
<keyword evidence="1" id="KW-0472">Membrane</keyword>
<proteinExistence type="predicted"/>
<feature type="transmembrane region" description="Helical" evidence="1">
    <location>
        <begin position="39"/>
        <end position="59"/>
    </location>
</feature>
<keyword evidence="1" id="KW-0812">Transmembrane</keyword>
<dbReference type="OrthoDB" id="9804872at2"/>
<keyword evidence="1" id="KW-1133">Transmembrane helix</keyword>
<dbReference type="RefSeq" id="WP_087861259.1">
    <property type="nucleotide sequence ID" value="NZ_LT859958.1"/>
</dbReference>
<dbReference type="Proteomes" id="UP000195514">
    <property type="component" value="Chromosome I"/>
</dbReference>
<dbReference type="KEGG" id="abat:CFX1CAM_0247"/>
<dbReference type="InterPro" id="IPR052901">
    <property type="entry name" value="Bact_TGase-like"/>
</dbReference>
<evidence type="ECO:0000256" key="1">
    <source>
        <dbReference type="SAM" id="Phobius"/>
    </source>
</evidence>
<sequence>MIKTRNTLSERWWDMWVAIFAMGVVLIVSWRLWVTEWTGDLYILVFLTFFAGLTGLALGYSKFSPLVAALFSAVYGTFCMGWLFGTTVDLDITWRERIVNHLSWRLQLSIEQFNANQAVTDPILFLVIMAVLLWIMASIATFIIVRQGSVWPVLIPLGISMLVVSHYDQDLARNTRFLMTFMFFTLILVGRINFLTRQKQWNQEGISTTHETHTVLTRAMIILALILVILAWLIPITPQQRTRYAELWLSLIETWEEFRGRFGDILVLETTTDTKTITFFDETMALGSGTPVSEGVVFTVEVTQPPPAAYRNYWYARSYDYYEDGKWTSSPGVVNTMRYPDDFQILFPDWVGGVPAAYSVTSQVGQVNNLYVTGLPTRVDRPVEALTRWISPTEEDLIALLASPELYLGETYQVESLVRVPTASQLRHSETEYPDWLARYTQLPADFSPRIASLAEDIVNMDDHPYDMAVAITRYLRINIEYARTIPPVPAGADPMEWFLFDHQAGFCNYYAAAQVLMLRSLGIPARFTVGYAPGEYDLLTQTYTVRELDSHAWPEVYFVDFGWVPFEPTVSQPALVLPRGSDPGSSDFIPPERGETPLIDDAIDEPIAEMDESPPTDLEEYEVLPPPVEGSTVAWILLIVFLLVMVLAVLILQRPDLFKITIDPLPVLLERLLLKCGKTVPDWLRRWSDLARMSPAQKAYRRLCRSLKILGLPSDPSLTPAERAQMLTRRIPQAYQPALEIVEQYHLDQFSDHLMIQGQSTAAGWQVLRMALKTRLRNIFTKQSIQ</sequence>
<reference evidence="4" key="1">
    <citation type="submission" date="2017-05" db="EMBL/GenBank/DDBJ databases">
        <authorList>
            <person name="Kirkegaard R."/>
            <person name="Mcilroy J S."/>
        </authorList>
    </citation>
    <scope>NUCLEOTIDE SEQUENCE [LARGE SCALE GENOMIC DNA]</scope>
</reference>
<evidence type="ECO:0000313" key="3">
    <source>
        <dbReference type="EMBL" id="SMX53313.1"/>
    </source>
</evidence>
<feature type="transmembrane region" description="Helical" evidence="1">
    <location>
        <begin position="150"/>
        <end position="169"/>
    </location>
</feature>
<protein>
    <recommendedName>
        <fullName evidence="2">Transglutaminase-like domain-containing protein</fullName>
    </recommendedName>
</protein>
<gene>
    <name evidence="3" type="ORF">CFX1CAM_0247</name>
</gene>
<feature type="transmembrane region" description="Helical" evidence="1">
    <location>
        <begin position="634"/>
        <end position="653"/>
    </location>
</feature>
<dbReference type="AlphaFoldDB" id="A0A1Y6K0Z1"/>
<feature type="domain" description="Transglutaminase-like" evidence="2">
    <location>
        <begin position="500"/>
        <end position="571"/>
    </location>
</feature>
<keyword evidence="4" id="KW-1185">Reference proteome</keyword>
<dbReference type="Pfam" id="PF01841">
    <property type="entry name" value="Transglut_core"/>
    <property type="match status" value="1"/>
</dbReference>
<dbReference type="InterPro" id="IPR002931">
    <property type="entry name" value="Transglutaminase-like"/>
</dbReference>
<dbReference type="Gene3D" id="3.10.620.30">
    <property type="match status" value="1"/>
</dbReference>
<feature type="transmembrane region" description="Helical" evidence="1">
    <location>
        <begin position="12"/>
        <end position="33"/>
    </location>
</feature>
<dbReference type="SMART" id="SM00460">
    <property type="entry name" value="TGc"/>
    <property type="match status" value="1"/>
</dbReference>
<dbReference type="SUPFAM" id="SSF54001">
    <property type="entry name" value="Cysteine proteinases"/>
    <property type="match status" value="1"/>
</dbReference>
<evidence type="ECO:0000313" key="4">
    <source>
        <dbReference type="Proteomes" id="UP000195514"/>
    </source>
</evidence>
<name>A0A1Y6K0Z1_9CHLR</name>
<dbReference type="InterPro" id="IPR038765">
    <property type="entry name" value="Papain-like_cys_pep_sf"/>
</dbReference>
<organism evidence="3 4">
    <name type="scientific">Candidatus Brevifilum fermentans</name>
    <dbReference type="NCBI Taxonomy" id="1986204"/>
    <lineage>
        <taxon>Bacteria</taxon>
        <taxon>Bacillati</taxon>
        <taxon>Chloroflexota</taxon>
        <taxon>Anaerolineae</taxon>
        <taxon>Anaerolineales</taxon>
        <taxon>Anaerolineaceae</taxon>
        <taxon>Candidatus Brevifilum</taxon>
    </lineage>
</organism>
<evidence type="ECO:0000259" key="2">
    <source>
        <dbReference type="SMART" id="SM00460"/>
    </source>
</evidence>
<feature type="transmembrane region" description="Helical" evidence="1">
    <location>
        <begin position="215"/>
        <end position="234"/>
    </location>
</feature>